<feature type="domain" description="Protein kinase" evidence="11">
    <location>
        <begin position="96"/>
        <end position="446"/>
    </location>
</feature>
<evidence type="ECO:0000256" key="1">
    <source>
        <dbReference type="ARBA" id="ARBA00003747"/>
    </source>
</evidence>
<comment type="catalytic activity">
    <reaction evidence="8">
        <text>L-threonyl-[protein] + ATP = O-phospho-L-threonyl-[protein] + ADP + H(+)</text>
        <dbReference type="Rhea" id="RHEA:46608"/>
        <dbReference type="Rhea" id="RHEA-COMP:11060"/>
        <dbReference type="Rhea" id="RHEA-COMP:11605"/>
        <dbReference type="ChEBI" id="CHEBI:15378"/>
        <dbReference type="ChEBI" id="CHEBI:30013"/>
        <dbReference type="ChEBI" id="CHEBI:30616"/>
        <dbReference type="ChEBI" id="CHEBI:61977"/>
        <dbReference type="ChEBI" id="CHEBI:456216"/>
        <dbReference type="EC" id="2.7.11.1"/>
    </reaction>
</comment>
<keyword evidence="13" id="KW-1185">Reference proteome</keyword>
<evidence type="ECO:0000256" key="3">
    <source>
        <dbReference type="ARBA" id="ARBA00012513"/>
    </source>
</evidence>
<feature type="region of interest" description="Disordered" evidence="10">
    <location>
        <begin position="401"/>
        <end position="446"/>
    </location>
</feature>
<dbReference type="GO" id="GO:0004674">
    <property type="term" value="F:protein serine/threonine kinase activity"/>
    <property type="evidence" value="ECO:0007669"/>
    <property type="project" value="UniProtKB-EC"/>
</dbReference>
<sequence length="446" mass="50662">MDSQAIDLVILPNPHGSDPLDDDPEYLVPLKRAADILTECLERLPPETVRSIQVDEAGKLSSFSTDPREDSTIGTEYFPLEDYQLPPEIAKQTVLRSELTEIGRLTSGVDLISYPSSLCGSRGRKVKGQDCYVFKYNSKSPLGAWAEIQMLARLPPHPNLVLLDRLVLDELSKSKVVGFTMRYVPNETLHSSKSWPSFRLRWLRELMQVVDDLNLKYGIIHQDIAARNLIVDPESDSIVLFDFNYAYRVGVSGNDVLSTEGEWKERDDVKGVLLFLYTLITQDPALGLEYQVHLVNEEDFFDPAKWIKHPDVELDAPVADFYFELMAWARRRRAEKQLTHYTQAPEHVDWPDVPVEEKRTMNLSFSVAHRRELGLPYISWERPASSRVDPARRLLATGRYADEEAAAQKGSRRGSPGEEAQASRQRSGRSGPRGCRWPTLQVGGRR</sequence>
<evidence type="ECO:0000313" key="12">
    <source>
        <dbReference type="EMBL" id="KAG7293955.1"/>
    </source>
</evidence>
<accession>A0AAD4I580</accession>
<dbReference type="Proteomes" id="UP001197093">
    <property type="component" value="Unassembled WGS sequence"/>
</dbReference>
<dbReference type="SMART" id="SM00220">
    <property type="entry name" value="S_TKc"/>
    <property type="match status" value="1"/>
</dbReference>
<evidence type="ECO:0000256" key="4">
    <source>
        <dbReference type="ARBA" id="ARBA00013948"/>
    </source>
</evidence>
<comment type="function">
    <text evidence="1">Component of the EKC/KEOPS complex that is required for the formation of a threonylcarbamoyl group on adenosine at position 37 (t(6)A37) in tRNAs that read codons beginning with adenine. The complex is probably involved in the transfer of the threonylcarbamoyl moiety of threonylcarbamoyl-AMP (TC-AMP) to the N6 group of A37. BUD32 has ATPase activity in the context of the EKC/KEOPS complex and likely plays a supporting role to the catalytic subunit KAE1. The EKC/KEOPS complex also promotes both telomere uncapping and telomere elongation. The complex is required for efficient recruitment of transcriptional coactivators.</text>
</comment>
<dbReference type="PROSITE" id="PS50011">
    <property type="entry name" value="PROTEIN_KINASE_DOM"/>
    <property type="match status" value="1"/>
</dbReference>
<evidence type="ECO:0000313" key="13">
    <source>
        <dbReference type="Proteomes" id="UP001197093"/>
    </source>
</evidence>
<feature type="compositionally biased region" description="Low complexity" evidence="10">
    <location>
        <begin position="423"/>
        <end position="436"/>
    </location>
</feature>
<evidence type="ECO:0000256" key="6">
    <source>
        <dbReference type="ARBA" id="ARBA00030980"/>
    </source>
</evidence>
<evidence type="ECO:0000256" key="9">
    <source>
        <dbReference type="ARBA" id="ARBA00048679"/>
    </source>
</evidence>
<evidence type="ECO:0000256" key="7">
    <source>
        <dbReference type="ARBA" id="ARBA00033194"/>
    </source>
</evidence>
<dbReference type="InterPro" id="IPR000719">
    <property type="entry name" value="Prot_kinase_dom"/>
</dbReference>
<dbReference type="PROSITE" id="PS00109">
    <property type="entry name" value="PROTEIN_KINASE_TYR"/>
    <property type="match status" value="1"/>
</dbReference>
<dbReference type="SUPFAM" id="SSF56112">
    <property type="entry name" value="Protein kinase-like (PK-like)"/>
    <property type="match status" value="1"/>
</dbReference>
<comment type="subunit">
    <text evidence="2">Component of the EKC/KEOPS complex composed of at least BUD32, CGI121, GON7, KAE1 and PCC1; the whole complex dimerizes.</text>
</comment>
<reference evidence="12" key="1">
    <citation type="submission" date="2023-02" db="EMBL/GenBank/DDBJ databases">
        <authorList>
            <person name="Palmer J.M."/>
        </authorList>
    </citation>
    <scope>NUCLEOTIDE SEQUENCE</scope>
    <source>
        <strain evidence="12">FW57</strain>
    </source>
</reference>
<dbReference type="InterPro" id="IPR008266">
    <property type="entry name" value="Tyr_kinase_AS"/>
</dbReference>
<dbReference type="AlphaFoldDB" id="A0AAD4I580"/>
<organism evidence="12 13">
    <name type="scientific">Staphylotrichum longicolle</name>
    <dbReference type="NCBI Taxonomy" id="669026"/>
    <lineage>
        <taxon>Eukaryota</taxon>
        <taxon>Fungi</taxon>
        <taxon>Dikarya</taxon>
        <taxon>Ascomycota</taxon>
        <taxon>Pezizomycotina</taxon>
        <taxon>Sordariomycetes</taxon>
        <taxon>Sordariomycetidae</taxon>
        <taxon>Sordariales</taxon>
        <taxon>Chaetomiaceae</taxon>
        <taxon>Staphylotrichum</taxon>
    </lineage>
</organism>
<proteinExistence type="predicted"/>
<evidence type="ECO:0000256" key="2">
    <source>
        <dbReference type="ARBA" id="ARBA00011534"/>
    </source>
</evidence>
<dbReference type="EMBL" id="JAHCVI010000001">
    <property type="protein sequence ID" value="KAG7293955.1"/>
    <property type="molecule type" value="Genomic_DNA"/>
</dbReference>
<dbReference type="Gene3D" id="1.10.510.10">
    <property type="entry name" value="Transferase(Phosphotransferase) domain 1"/>
    <property type="match status" value="1"/>
</dbReference>
<evidence type="ECO:0000256" key="10">
    <source>
        <dbReference type="SAM" id="MobiDB-lite"/>
    </source>
</evidence>
<gene>
    <name evidence="12" type="ORF">NEMBOFW57_004016</name>
</gene>
<comment type="catalytic activity">
    <reaction evidence="9">
        <text>L-seryl-[protein] + ATP = O-phospho-L-seryl-[protein] + ADP + H(+)</text>
        <dbReference type="Rhea" id="RHEA:17989"/>
        <dbReference type="Rhea" id="RHEA-COMP:9863"/>
        <dbReference type="Rhea" id="RHEA-COMP:11604"/>
        <dbReference type="ChEBI" id="CHEBI:15378"/>
        <dbReference type="ChEBI" id="CHEBI:29999"/>
        <dbReference type="ChEBI" id="CHEBI:30616"/>
        <dbReference type="ChEBI" id="CHEBI:83421"/>
        <dbReference type="ChEBI" id="CHEBI:456216"/>
        <dbReference type="EC" id="2.7.11.1"/>
    </reaction>
</comment>
<dbReference type="InterPro" id="IPR011009">
    <property type="entry name" value="Kinase-like_dom_sf"/>
</dbReference>
<evidence type="ECO:0000259" key="11">
    <source>
        <dbReference type="PROSITE" id="PS50011"/>
    </source>
</evidence>
<dbReference type="GO" id="GO:0005524">
    <property type="term" value="F:ATP binding"/>
    <property type="evidence" value="ECO:0007669"/>
    <property type="project" value="InterPro"/>
</dbReference>
<dbReference type="EC" id="2.7.11.1" evidence="3"/>
<evidence type="ECO:0000256" key="5">
    <source>
        <dbReference type="ARBA" id="ARBA00019973"/>
    </source>
</evidence>
<evidence type="ECO:0000256" key="8">
    <source>
        <dbReference type="ARBA" id="ARBA00047899"/>
    </source>
</evidence>
<protein>
    <recommendedName>
        <fullName evidence="5">EKC/KEOPS complex subunit BUD32</fullName>
        <ecNumber evidence="3">2.7.11.1</ecNumber>
    </recommendedName>
    <alternativeName>
        <fullName evidence="6 7">Atypical Serine/threonine protein kinase BUD32</fullName>
    </alternativeName>
    <alternativeName>
        <fullName evidence="4">EKC/KEOPS complex subunit bud32</fullName>
    </alternativeName>
</protein>
<name>A0AAD4I580_9PEZI</name>
<comment type="caution">
    <text evidence="12">The sequence shown here is derived from an EMBL/GenBank/DDBJ whole genome shotgun (WGS) entry which is preliminary data.</text>
</comment>